<dbReference type="Proteomes" id="UP000298517">
    <property type="component" value="Unassembled WGS sequence"/>
</dbReference>
<keyword evidence="2" id="KW-1185">Reference proteome</keyword>
<dbReference type="RefSeq" id="WP_134247487.1">
    <property type="nucleotide sequence ID" value="NZ_SNQI01000002.1"/>
</dbReference>
<dbReference type="OrthoDB" id="9900242at2"/>
<proteinExistence type="predicted"/>
<comment type="caution">
    <text evidence="1">The sequence shown here is derived from an EMBL/GenBank/DDBJ whole genome shotgun (WGS) entry which is preliminary data.</text>
</comment>
<gene>
    <name evidence="1" type="ORF">E2488_06235</name>
</gene>
<dbReference type="AlphaFoldDB" id="A0A4Y8ATB7"/>
<evidence type="ECO:0000313" key="1">
    <source>
        <dbReference type="EMBL" id="TEW75117.1"/>
    </source>
</evidence>
<reference evidence="1 2" key="1">
    <citation type="journal article" date="2011" name="J. Microbiol.">
        <title>Gramella jeungdoensis sp. nov., isolated from a solar saltern in Korea.</title>
        <authorList>
            <person name="Joung Y."/>
            <person name="Kim H."/>
            <person name="Jang T."/>
            <person name="Ahn T.S."/>
            <person name="Joh K."/>
        </authorList>
    </citation>
    <scope>NUCLEOTIDE SEQUENCE [LARGE SCALE GENOMIC DNA]</scope>
    <source>
        <strain evidence="1 2">KCTC 23123</strain>
    </source>
</reference>
<sequence>MRTNEILVLHTDKGYVAIEGNQIFDLWKIKSLKIIYEELRQRYPTYKVHLFSMNRIKYQKAVEVSVEYLKDYNQLNTFNTQNINLKNNNKMKHSTFNTETAKTLAKVSVGFTTQKLAGALHLSLQTGADILQFSANTVANGEASILTKLKTYNEPFEDLVKIRQERTKGYQKALKSTSKKVIESSTVLKNKIENLLVNYRMKPVNQSV</sequence>
<protein>
    <submittedName>
        <fullName evidence="1">Uncharacterized protein</fullName>
    </submittedName>
</protein>
<dbReference type="EMBL" id="SNQI01000002">
    <property type="protein sequence ID" value="TEW75117.1"/>
    <property type="molecule type" value="Genomic_DNA"/>
</dbReference>
<organism evidence="1 2">
    <name type="scientific">Gramella jeungdoensis</name>
    <dbReference type="NCBI Taxonomy" id="708091"/>
    <lineage>
        <taxon>Bacteria</taxon>
        <taxon>Pseudomonadati</taxon>
        <taxon>Bacteroidota</taxon>
        <taxon>Flavobacteriia</taxon>
        <taxon>Flavobacteriales</taxon>
        <taxon>Flavobacteriaceae</taxon>
        <taxon>Christiangramia</taxon>
    </lineage>
</organism>
<name>A0A4Y8ATB7_9FLAO</name>
<accession>A0A4Y8ATB7</accession>
<evidence type="ECO:0000313" key="2">
    <source>
        <dbReference type="Proteomes" id="UP000298517"/>
    </source>
</evidence>